<comment type="caution">
    <text evidence="1">The sequence shown here is derived from an EMBL/GenBank/DDBJ whole genome shotgun (WGS) entry which is preliminary data.</text>
</comment>
<gene>
    <name evidence="1" type="ORF">CgunFtcFv8_002393</name>
</gene>
<dbReference type="EMBL" id="JAURVH010001525">
    <property type="protein sequence ID" value="KAK5917552.1"/>
    <property type="molecule type" value="Genomic_DNA"/>
</dbReference>
<keyword evidence="2" id="KW-1185">Reference proteome</keyword>
<proteinExistence type="predicted"/>
<reference evidence="1 2" key="1">
    <citation type="journal article" date="2023" name="Mol. Biol. Evol.">
        <title>Genomics of Secondarily Temperate Adaptation in the Only Non-Antarctic Icefish.</title>
        <authorList>
            <person name="Rivera-Colon A.G."/>
            <person name="Rayamajhi N."/>
            <person name="Minhas B.F."/>
            <person name="Madrigal G."/>
            <person name="Bilyk K.T."/>
            <person name="Yoon V."/>
            <person name="Hune M."/>
            <person name="Gregory S."/>
            <person name="Cheng C.H.C."/>
            <person name="Catchen J.M."/>
        </authorList>
    </citation>
    <scope>NUCLEOTIDE SEQUENCE [LARGE SCALE GENOMIC DNA]</scope>
    <source>
        <tissue evidence="1">White muscle</tissue>
    </source>
</reference>
<name>A0AAN8D8Q1_CHAGU</name>
<dbReference type="AlphaFoldDB" id="A0AAN8D8Q1"/>
<organism evidence="1 2">
    <name type="scientific">Champsocephalus gunnari</name>
    <name type="common">Mackerel icefish</name>
    <dbReference type="NCBI Taxonomy" id="52237"/>
    <lineage>
        <taxon>Eukaryota</taxon>
        <taxon>Metazoa</taxon>
        <taxon>Chordata</taxon>
        <taxon>Craniata</taxon>
        <taxon>Vertebrata</taxon>
        <taxon>Euteleostomi</taxon>
        <taxon>Actinopterygii</taxon>
        <taxon>Neopterygii</taxon>
        <taxon>Teleostei</taxon>
        <taxon>Neoteleostei</taxon>
        <taxon>Acanthomorphata</taxon>
        <taxon>Eupercaria</taxon>
        <taxon>Perciformes</taxon>
        <taxon>Notothenioidei</taxon>
        <taxon>Channichthyidae</taxon>
        <taxon>Champsocephalus</taxon>
    </lineage>
</organism>
<dbReference type="Proteomes" id="UP001331515">
    <property type="component" value="Unassembled WGS sequence"/>
</dbReference>
<evidence type="ECO:0000313" key="1">
    <source>
        <dbReference type="EMBL" id="KAK5917552.1"/>
    </source>
</evidence>
<evidence type="ECO:0000313" key="2">
    <source>
        <dbReference type="Proteomes" id="UP001331515"/>
    </source>
</evidence>
<sequence length="82" mass="9463">MFYFWHEQEAFCFNFLQDTSKVISFHISHAKVMSSASTIGRSPQPGSRYEIGRVTMTTKKDKHGLSPDVASYEVRSLIYHDM</sequence>
<protein>
    <submittedName>
        <fullName evidence="1">Uncharacterized protein</fullName>
    </submittedName>
</protein>
<accession>A0AAN8D8Q1</accession>